<proteinExistence type="predicted"/>
<comment type="caution">
    <text evidence="1">The sequence shown here is derived from an EMBL/GenBank/DDBJ whole genome shotgun (WGS) entry which is preliminary data.</text>
</comment>
<evidence type="ECO:0000313" key="2">
    <source>
        <dbReference type="Proteomes" id="UP001328733"/>
    </source>
</evidence>
<reference evidence="1 2" key="1">
    <citation type="submission" date="2024-01" db="EMBL/GenBank/DDBJ databases">
        <title>Genomic insights into the taxonomy and metabolism of the cyanobacterium Pannus brasiliensis CCIBt3594.</title>
        <authorList>
            <person name="Machado M."/>
            <person name="Botero N.B."/>
            <person name="Andreote A.P.D."/>
            <person name="Feitosa A.M.T."/>
            <person name="Popin R."/>
            <person name="Sivonen K."/>
            <person name="Fiore M.F."/>
        </authorList>
    </citation>
    <scope>NUCLEOTIDE SEQUENCE [LARGE SCALE GENOMIC DNA]</scope>
    <source>
        <strain evidence="1 2">CCIBt3594</strain>
    </source>
</reference>
<organism evidence="1 2">
    <name type="scientific">Pannus brasiliensis CCIBt3594</name>
    <dbReference type="NCBI Taxonomy" id="1427578"/>
    <lineage>
        <taxon>Bacteria</taxon>
        <taxon>Bacillati</taxon>
        <taxon>Cyanobacteriota</taxon>
        <taxon>Cyanophyceae</taxon>
        <taxon>Oscillatoriophycideae</taxon>
        <taxon>Chroococcales</taxon>
        <taxon>Microcystaceae</taxon>
        <taxon>Pannus</taxon>
    </lineage>
</organism>
<evidence type="ECO:0000313" key="1">
    <source>
        <dbReference type="EMBL" id="MEG3437920.1"/>
    </source>
</evidence>
<name>A0AAW9QRR8_9CHRO</name>
<dbReference type="RefSeq" id="WP_332865402.1">
    <property type="nucleotide sequence ID" value="NZ_JBAFSM010000021.1"/>
</dbReference>
<dbReference type="AlphaFoldDB" id="A0AAW9QRR8"/>
<dbReference type="EMBL" id="JBAFSM010000021">
    <property type="protein sequence ID" value="MEG3437920.1"/>
    <property type="molecule type" value="Genomic_DNA"/>
</dbReference>
<gene>
    <name evidence="1" type="ORF">V0288_12400</name>
</gene>
<sequence length="88" mass="10341">MTKYDFYRILQNGRIRWYGKLKPARTPGRSIGARIVVEKDPVTGKVLRAWNEVYDREGRVILVHPKRPQDLGHIEIDPETGREISRRD</sequence>
<protein>
    <submittedName>
        <fullName evidence="1">Uncharacterized protein</fullName>
    </submittedName>
</protein>
<dbReference type="Proteomes" id="UP001328733">
    <property type="component" value="Unassembled WGS sequence"/>
</dbReference>
<keyword evidence="2" id="KW-1185">Reference proteome</keyword>
<accession>A0AAW9QRR8</accession>